<evidence type="ECO:0000313" key="3">
    <source>
        <dbReference type="Proteomes" id="UP001609176"/>
    </source>
</evidence>
<proteinExistence type="predicted"/>
<evidence type="ECO:0000313" key="1">
    <source>
        <dbReference type="EMBL" id="MFH5228315.1"/>
    </source>
</evidence>
<dbReference type="RefSeq" id="WP_395123691.1">
    <property type="nucleotide sequence ID" value="NZ_JBIMSN010000026.1"/>
</dbReference>
<sequence>MPALNLTFTDEEMAALRVAAASADLSLKAFAHTAIIDATNDRKQRVLEAAKITAQRSTELNRRLA</sequence>
<protein>
    <submittedName>
        <fullName evidence="2">Antitoxin Phd</fullName>
    </submittedName>
</protein>
<dbReference type="EMBL" id="JBIMSP010000005">
    <property type="protein sequence ID" value="MFH5241258.1"/>
    <property type="molecule type" value="Genomic_DNA"/>
</dbReference>
<dbReference type="Proteomes" id="UP001609176">
    <property type="component" value="Unassembled WGS sequence"/>
</dbReference>
<evidence type="ECO:0000313" key="2">
    <source>
        <dbReference type="EMBL" id="MFH5241258.1"/>
    </source>
</evidence>
<accession>A0ABW7KFR5</accession>
<dbReference type="Proteomes" id="UP001609219">
    <property type="component" value="Unassembled WGS sequence"/>
</dbReference>
<gene>
    <name evidence="2" type="ORF">ACHIPV_05080</name>
    <name evidence="1" type="ORF">ACHIRB_06950</name>
</gene>
<organism evidence="2 3">
    <name type="scientific">Antrihabitans spumae</name>
    <dbReference type="NCBI Taxonomy" id="3373370"/>
    <lineage>
        <taxon>Bacteria</taxon>
        <taxon>Bacillati</taxon>
        <taxon>Actinomycetota</taxon>
        <taxon>Actinomycetes</taxon>
        <taxon>Mycobacteriales</taxon>
        <taxon>Nocardiaceae</taxon>
        <taxon>Antrihabitans</taxon>
    </lineage>
</organism>
<comment type="caution">
    <text evidence="2">The sequence shown here is derived from an EMBL/GenBank/DDBJ whole genome shotgun (WGS) entry which is preliminary data.</text>
</comment>
<dbReference type="EMBL" id="JBIMSN010000026">
    <property type="protein sequence ID" value="MFH5228315.1"/>
    <property type="molecule type" value="Genomic_DNA"/>
</dbReference>
<reference evidence="3 4" key="1">
    <citation type="submission" date="2024-10" db="EMBL/GenBank/DDBJ databases">
        <authorList>
            <person name="Riesco R."/>
        </authorList>
    </citation>
    <scope>NUCLEOTIDE SEQUENCE [LARGE SCALE GENOMIC DNA]</scope>
    <source>
        <strain evidence="2 3">NCIMB 15448</strain>
        <strain evidence="1 4">NCIMB 15450</strain>
    </source>
</reference>
<keyword evidence="4" id="KW-1185">Reference proteome</keyword>
<evidence type="ECO:0000313" key="4">
    <source>
        <dbReference type="Proteomes" id="UP001609219"/>
    </source>
</evidence>
<name>A0ABW7KFR5_9NOCA</name>